<dbReference type="InterPro" id="IPR008331">
    <property type="entry name" value="Ferritin_DPS_dom"/>
</dbReference>
<dbReference type="PANTHER" id="PTHR42932:SF1">
    <property type="entry name" value="GENERAL STRESS PROTEIN 20U"/>
    <property type="match status" value="1"/>
</dbReference>
<organism evidence="3">
    <name type="scientific">uncultured Caudovirales phage</name>
    <dbReference type="NCBI Taxonomy" id="2100421"/>
    <lineage>
        <taxon>Viruses</taxon>
        <taxon>Duplodnaviria</taxon>
        <taxon>Heunggongvirae</taxon>
        <taxon>Uroviricota</taxon>
        <taxon>Caudoviricetes</taxon>
        <taxon>Peduoviridae</taxon>
        <taxon>Maltschvirus</taxon>
        <taxon>Maltschvirus maltsch</taxon>
    </lineage>
</organism>
<dbReference type="Pfam" id="PF00210">
    <property type="entry name" value="Ferritin"/>
    <property type="match status" value="1"/>
</dbReference>
<sequence>MTTVEALQQIFKDNFVAYFRSHAAHVNIVGRNFASDHKLLQKTYEDLQSQIDVLGELLRTLQEYMPCDIQEVLDESHLDTGAIEGTADELITLGMEDLEHLAKEHRELVGVATEEGEDQIANYAQDRVLALEKHIWMYRSTLE</sequence>
<dbReference type="EMBL" id="LR796558">
    <property type="protein sequence ID" value="CAB4151574.1"/>
    <property type="molecule type" value="Genomic_DNA"/>
</dbReference>
<feature type="domain" description="Ferritin/DPS" evidence="2">
    <location>
        <begin position="5"/>
        <end position="143"/>
    </location>
</feature>
<comment type="similarity">
    <text evidence="1">Belongs to the Dps family.</text>
</comment>
<dbReference type="InterPro" id="IPR012347">
    <property type="entry name" value="Ferritin-like"/>
</dbReference>
<dbReference type="SUPFAM" id="SSF47240">
    <property type="entry name" value="Ferritin-like"/>
    <property type="match status" value="1"/>
</dbReference>
<gene>
    <name evidence="3" type="ORF">UFOVP592_24</name>
</gene>
<dbReference type="InterPro" id="IPR002177">
    <property type="entry name" value="DPS_DNA-bd"/>
</dbReference>
<dbReference type="GO" id="GO:0008199">
    <property type="term" value="F:ferric iron binding"/>
    <property type="evidence" value="ECO:0007669"/>
    <property type="project" value="InterPro"/>
</dbReference>
<dbReference type="PIRSF" id="PIRSF005900">
    <property type="entry name" value="Dps"/>
    <property type="match status" value="1"/>
</dbReference>
<evidence type="ECO:0000259" key="2">
    <source>
        <dbReference type="Pfam" id="PF00210"/>
    </source>
</evidence>
<accession>A0A6J5MXB3</accession>
<dbReference type="PANTHER" id="PTHR42932">
    <property type="entry name" value="GENERAL STRESS PROTEIN 20U"/>
    <property type="match status" value="1"/>
</dbReference>
<dbReference type="GO" id="GO:0003677">
    <property type="term" value="F:DNA binding"/>
    <property type="evidence" value="ECO:0007669"/>
    <property type="project" value="UniProtKB-KW"/>
</dbReference>
<reference evidence="3" key="1">
    <citation type="submission" date="2020-04" db="EMBL/GenBank/DDBJ databases">
        <authorList>
            <person name="Chiriac C."/>
            <person name="Salcher M."/>
            <person name="Ghai R."/>
            <person name="Kavagutti S V."/>
        </authorList>
    </citation>
    <scope>NUCLEOTIDE SEQUENCE</scope>
</reference>
<evidence type="ECO:0000313" key="3">
    <source>
        <dbReference type="EMBL" id="CAB4151574.1"/>
    </source>
</evidence>
<evidence type="ECO:0000256" key="1">
    <source>
        <dbReference type="ARBA" id="ARBA00009497"/>
    </source>
</evidence>
<name>A0A6J5MXB3_9CAUD</name>
<dbReference type="InterPro" id="IPR009078">
    <property type="entry name" value="Ferritin-like_SF"/>
</dbReference>
<keyword evidence="3" id="KW-0238">DNA-binding</keyword>
<protein>
    <submittedName>
        <fullName evidence="3">Dps DNA-binding ferritin-like protein (Oxidative damage protectant)</fullName>
    </submittedName>
</protein>
<dbReference type="Gene3D" id="1.20.1260.10">
    <property type="match status" value="1"/>
</dbReference>
<proteinExistence type="inferred from homology"/>